<evidence type="ECO:0000313" key="3">
    <source>
        <dbReference type="Proteomes" id="UP000638648"/>
    </source>
</evidence>
<feature type="region of interest" description="Disordered" evidence="1">
    <location>
        <begin position="1"/>
        <end position="58"/>
    </location>
</feature>
<sequence>MEALMQAKQRHWSLDSPTGSPNGNGGARRSSLSSRHTSRTERTRPIPPYSSWLGGGPR</sequence>
<proteinExistence type="predicted"/>
<evidence type="ECO:0000256" key="1">
    <source>
        <dbReference type="SAM" id="MobiDB-lite"/>
    </source>
</evidence>
<dbReference type="Proteomes" id="UP000638648">
    <property type="component" value="Unassembled WGS sequence"/>
</dbReference>
<comment type="caution">
    <text evidence="2">The sequence shown here is derived from an EMBL/GenBank/DDBJ whole genome shotgun (WGS) entry which is preliminary data.</text>
</comment>
<reference evidence="2" key="1">
    <citation type="submission" date="2020-10" db="EMBL/GenBank/DDBJ databases">
        <title>Sequencing the genomes of 1000 actinobacteria strains.</title>
        <authorList>
            <person name="Klenk H.-P."/>
        </authorList>
    </citation>
    <scope>NUCLEOTIDE SEQUENCE</scope>
    <source>
        <strain evidence="2">DSM 45354</strain>
    </source>
</reference>
<dbReference type="EMBL" id="JADBEM010000001">
    <property type="protein sequence ID" value="MBE1603930.1"/>
    <property type="molecule type" value="Genomic_DNA"/>
</dbReference>
<dbReference type="AlphaFoldDB" id="A0A927R9F5"/>
<gene>
    <name evidence="2" type="ORF">HEB94_000778</name>
</gene>
<evidence type="ECO:0000313" key="2">
    <source>
        <dbReference type="EMBL" id="MBE1603930.1"/>
    </source>
</evidence>
<organism evidence="2 3">
    <name type="scientific">Actinopolymorpha pittospori</name>
    <dbReference type="NCBI Taxonomy" id="648752"/>
    <lineage>
        <taxon>Bacteria</taxon>
        <taxon>Bacillati</taxon>
        <taxon>Actinomycetota</taxon>
        <taxon>Actinomycetes</taxon>
        <taxon>Propionibacteriales</taxon>
        <taxon>Actinopolymorphaceae</taxon>
        <taxon>Actinopolymorpha</taxon>
    </lineage>
</organism>
<name>A0A927R9F5_9ACTN</name>
<accession>A0A927R9F5</accession>
<keyword evidence="3" id="KW-1185">Reference proteome</keyword>
<protein>
    <submittedName>
        <fullName evidence="2">Uncharacterized protein</fullName>
    </submittedName>
</protein>